<keyword evidence="3" id="KW-0807">Transducer</keyword>
<keyword evidence="1" id="KW-0488">Methylation</keyword>
<dbReference type="EMBL" id="BAABEX010000029">
    <property type="protein sequence ID" value="GAA4427709.1"/>
    <property type="molecule type" value="Genomic_DNA"/>
</dbReference>
<evidence type="ECO:0008006" key="10">
    <source>
        <dbReference type="Google" id="ProtNLM"/>
    </source>
</evidence>
<keyword evidence="9" id="KW-1185">Reference proteome</keyword>
<reference evidence="9" key="1">
    <citation type="journal article" date="2019" name="Int. J. Syst. Evol. Microbiol.">
        <title>The Global Catalogue of Microorganisms (GCM) 10K type strain sequencing project: providing services to taxonomists for standard genome sequencing and annotation.</title>
        <authorList>
            <consortium name="The Broad Institute Genomics Platform"/>
            <consortium name="The Broad Institute Genome Sequencing Center for Infectious Disease"/>
            <person name="Wu L."/>
            <person name="Ma J."/>
        </authorList>
    </citation>
    <scope>NUCLEOTIDE SEQUENCE [LARGE SCALE GENOMIC DNA]</scope>
    <source>
        <strain evidence="9">JCM 31890</strain>
    </source>
</reference>
<comment type="caution">
    <text evidence="8">The sequence shown here is derived from an EMBL/GenBank/DDBJ whole genome shotgun (WGS) entry which is preliminary data.</text>
</comment>
<dbReference type="PROSITE" id="PS50885">
    <property type="entry name" value="HAMP"/>
    <property type="match status" value="1"/>
</dbReference>
<evidence type="ECO:0000256" key="3">
    <source>
        <dbReference type="PROSITE-ProRule" id="PRU00284"/>
    </source>
</evidence>
<feature type="region of interest" description="Disordered" evidence="4">
    <location>
        <begin position="519"/>
        <end position="582"/>
    </location>
</feature>
<evidence type="ECO:0000313" key="8">
    <source>
        <dbReference type="EMBL" id="GAA4427709.1"/>
    </source>
</evidence>
<dbReference type="PROSITE" id="PS50111">
    <property type="entry name" value="CHEMOTAXIS_TRANSDUC_2"/>
    <property type="match status" value="1"/>
</dbReference>
<sequence>MQLDNVRVARKLWGAFIILMIAMVILSGFAQNRANTAMASAIDEVVEIEGRISTAIRWRGSTETAVNMVVGSTITTDAALAQQYDARVQQIIASISKLQEQVTAAATTPEEKAAIEKVAAERKAVLATTAKTGQVKAAGDAAATQRYVDGELMPMVARYLQAQDDFVKVLEQRREAIRAQATAKRVEYAIWGIVTSLLIVAVGLFMAWRLVHSIKDPLDQTVALAEAIAAGDLTRELQTARKDEFGDMLRALGAMTQRLRNVVTEVRSGVDSVSSASVEIANGNHDLSARTEQTASNLEETAASMEELTATVTQSADTARQANQLASTAAQAAARGGDVVGQVVTSMQHITDSSRKISDIIGVIDGIAFQTNILALNAAVEAARAGEQGRGFAVVAGEVRTLAQRSAEAAKEIKTLISKSVENVDSGSAQVAQAGQAMEEIVSSVRRVSDLIGEITASSVEQRDGIAQVNQAVSHLDQMTQQNAALVEESTAAAASMRDQAQRLAEVVSMFNVGAAAAAPRPEAAPRPAQRAAAPAALRASAPAPARSPAAAPAARIGQSASAPRPAPAPAPKGGDDEWESF</sequence>
<feature type="domain" description="HAMP" evidence="7">
    <location>
        <begin position="212"/>
        <end position="264"/>
    </location>
</feature>
<feature type="domain" description="Methyl-accepting transducer" evidence="6">
    <location>
        <begin position="269"/>
        <end position="498"/>
    </location>
</feature>
<dbReference type="SMART" id="SM00283">
    <property type="entry name" value="MA"/>
    <property type="match status" value="1"/>
</dbReference>
<evidence type="ECO:0000313" key="9">
    <source>
        <dbReference type="Proteomes" id="UP001501788"/>
    </source>
</evidence>
<dbReference type="RefSeq" id="WP_345065757.1">
    <property type="nucleotide sequence ID" value="NZ_BAABEX010000029.1"/>
</dbReference>
<keyword evidence="5" id="KW-1133">Transmembrane helix</keyword>
<organism evidence="8 9">
    <name type="scientific">Acidovorax lacteus</name>
    <dbReference type="NCBI Taxonomy" id="1924988"/>
    <lineage>
        <taxon>Bacteria</taxon>
        <taxon>Pseudomonadati</taxon>
        <taxon>Pseudomonadota</taxon>
        <taxon>Betaproteobacteria</taxon>
        <taxon>Burkholderiales</taxon>
        <taxon>Comamonadaceae</taxon>
        <taxon>Acidovorax</taxon>
    </lineage>
</organism>
<dbReference type="SMART" id="SM00304">
    <property type="entry name" value="HAMP"/>
    <property type="match status" value="1"/>
</dbReference>
<accession>A0ABP8LF21</accession>
<dbReference type="InterPro" id="IPR004090">
    <property type="entry name" value="Chemotax_Me-accpt_rcpt"/>
</dbReference>
<dbReference type="InterPro" id="IPR003660">
    <property type="entry name" value="HAMP_dom"/>
</dbReference>
<name>A0ABP8LF21_9BURK</name>
<dbReference type="Pfam" id="PF00015">
    <property type="entry name" value="MCPsignal"/>
    <property type="match status" value="1"/>
</dbReference>
<dbReference type="InterPro" id="IPR004089">
    <property type="entry name" value="MCPsignal_dom"/>
</dbReference>
<dbReference type="SUPFAM" id="SSF58104">
    <property type="entry name" value="Methyl-accepting chemotaxis protein (MCP) signaling domain"/>
    <property type="match status" value="1"/>
</dbReference>
<keyword evidence="5" id="KW-0472">Membrane</keyword>
<dbReference type="Proteomes" id="UP001501788">
    <property type="component" value="Unassembled WGS sequence"/>
</dbReference>
<feature type="compositionally biased region" description="Low complexity" evidence="4">
    <location>
        <begin position="519"/>
        <end position="564"/>
    </location>
</feature>
<evidence type="ECO:0000256" key="5">
    <source>
        <dbReference type="SAM" id="Phobius"/>
    </source>
</evidence>
<dbReference type="CDD" id="cd06225">
    <property type="entry name" value="HAMP"/>
    <property type="match status" value="1"/>
</dbReference>
<dbReference type="Pfam" id="PF00672">
    <property type="entry name" value="HAMP"/>
    <property type="match status" value="1"/>
</dbReference>
<evidence type="ECO:0000256" key="2">
    <source>
        <dbReference type="ARBA" id="ARBA00029447"/>
    </source>
</evidence>
<feature type="transmembrane region" description="Helical" evidence="5">
    <location>
        <begin position="188"/>
        <end position="208"/>
    </location>
</feature>
<gene>
    <name evidence="8" type="ORF">GCM10023090_25390</name>
</gene>
<dbReference type="PRINTS" id="PR00260">
    <property type="entry name" value="CHEMTRNSDUCR"/>
</dbReference>
<proteinExistence type="inferred from homology"/>
<dbReference type="CDD" id="cd19411">
    <property type="entry name" value="MCP2201-like_sensor"/>
    <property type="match status" value="1"/>
</dbReference>
<dbReference type="PANTHER" id="PTHR43531:SF14">
    <property type="entry name" value="METHYL-ACCEPTING CHEMOTAXIS PROTEIN I-RELATED"/>
    <property type="match status" value="1"/>
</dbReference>
<feature type="transmembrane region" description="Helical" evidence="5">
    <location>
        <begin position="12"/>
        <end position="30"/>
    </location>
</feature>
<evidence type="ECO:0000256" key="4">
    <source>
        <dbReference type="SAM" id="MobiDB-lite"/>
    </source>
</evidence>
<comment type="similarity">
    <text evidence="2">Belongs to the methyl-accepting chemotaxis (MCP) protein family.</text>
</comment>
<dbReference type="CDD" id="cd11386">
    <property type="entry name" value="MCP_signal"/>
    <property type="match status" value="1"/>
</dbReference>
<dbReference type="InterPro" id="IPR051310">
    <property type="entry name" value="MCP_chemotaxis"/>
</dbReference>
<keyword evidence="5" id="KW-0812">Transmembrane</keyword>
<protein>
    <recommendedName>
        <fullName evidence="10">HAMP domain-containing protein</fullName>
    </recommendedName>
</protein>
<dbReference type="InterPro" id="IPR047347">
    <property type="entry name" value="YvaQ-like_sensor"/>
</dbReference>
<evidence type="ECO:0000256" key="1">
    <source>
        <dbReference type="ARBA" id="ARBA00022481"/>
    </source>
</evidence>
<dbReference type="Gene3D" id="1.10.287.950">
    <property type="entry name" value="Methyl-accepting chemotaxis protein"/>
    <property type="match status" value="1"/>
</dbReference>
<dbReference type="PANTHER" id="PTHR43531">
    <property type="entry name" value="PROTEIN ICFG"/>
    <property type="match status" value="1"/>
</dbReference>
<evidence type="ECO:0000259" key="7">
    <source>
        <dbReference type="PROSITE" id="PS50885"/>
    </source>
</evidence>
<evidence type="ECO:0000259" key="6">
    <source>
        <dbReference type="PROSITE" id="PS50111"/>
    </source>
</evidence>